<reference evidence="2 3" key="1">
    <citation type="submission" date="2021-07" db="EMBL/GenBank/DDBJ databases">
        <title>Genome data of Colletotrichum spaethianum.</title>
        <authorList>
            <person name="Utami Y.D."/>
            <person name="Hiruma K."/>
        </authorList>
    </citation>
    <scope>NUCLEOTIDE SEQUENCE [LARGE SCALE GENOMIC DNA]</scope>
    <source>
        <strain evidence="2 3">MAFF 242679</strain>
    </source>
</reference>
<feature type="compositionally biased region" description="Low complexity" evidence="1">
    <location>
        <begin position="45"/>
        <end position="62"/>
    </location>
</feature>
<evidence type="ECO:0000313" key="3">
    <source>
        <dbReference type="Proteomes" id="UP001055172"/>
    </source>
</evidence>
<dbReference type="AlphaFoldDB" id="A0AA37LRJ1"/>
<feature type="region of interest" description="Disordered" evidence="1">
    <location>
        <begin position="1"/>
        <end position="64"/>
    </location>
</feature>
<organism evidence="2 3">
    <name type="scientific">Colletotrichum liriopes</name>
    <dbReference type="NCBI Taxonomy" id="708192"/>
    <lineage>
        <taxon>Eukaryota</taxon>
        <taxon>Fungi</taxon>
        <taxon>Dikarya</taxon>
        <taxon>Ascomycota</taxon>
        <taxon>Pezizomycotina</taxon>
        <taxon>Sordariomycetes</taxon>
        <taxon>Hypocreomycetidae</taxon>
        <taxon>Glomerellales</taxon>
        <taxon>Glomerellaceae</taxon>
        <taxon>Colletotrichum</taxon>
        <taxon>Colletotrichum spaethianum species complex</taxon>
    </lineage>
</organism>
<evidence type="ECO:0000256" key="1">
    <source>
        <dbReference type="SAM" id="MobiDB-lite"/>
    </source>
</evidence>
<protein>
    <submittedName>
        <fullName evidence="2">Uncharacterized protein</fullName>
    </submittedName>
</protein>
<comment type="caution">
    <text evidence="2">The sequence shown here is derived from an EMBL/GenBank/DDBJ whole genome shotgun (WGS) entry which is preliminary data.</text>
</comment>
<feature type="compositionally biased region" description="Gly residues" evidence="1">
    <location>
        <begin position="8"/>
        <end position="17"/>
    </location>
</feature>
<keyword evidence="3" id="KW-1185">Reference proteome</keyword>
<name>A0AA37LRJ1_9PEZI</name>
<gene>
    <name evidence="2" type="ORF">ColLi_05167</name>
</gene>
<dbReference type="EMBL" id="BPPX01000009">
    <property type="protein sequence ID" value="GJC82329.1"/>
    <property type="molecule type" value="Genomic_DNA"/>
</dbReference>
<proteinExistence type="predicted"/>
<feature type="compositionally biased region" description="Basic and acidic residues" evidence="1">
    <location>
        <begin position="23"/>
        <end position="34"/>
    </location>
</feature>
<evidence type="ECO:0000313" key="2">
    <source>
        <dbReference type="EMBL" id="GJC82329.1"/>
    </source>
</evidence>
<dbReference type="Proteomes" id="UP001055172">
    <property type="component" value="Unassembled WGS sequence"/>
</dbReference>
<accession>A0AA37LRJ1</accession>
<sequence>MEQVVDVDGGGGGGGDDGLVVWLKEEREETKATGRDGNGSGGSPRGTTSTGGPPASGGFASAKTNVERWAAEVGLSCGDTGQPGPRGWSAVAELGQYMVPFLPGWRLQSSH</sequence>